<name>A8WF01_OENVI</name>
<dbReference type="PRINTS" id="PR01070">
    <property type="entry name" value="ACCCTRFRASEB"/>
</dbReference>
<evidence type="ECO:0000256" key="7">
    <source>
        <dbReference type="HAMAP-Rule" id="MF_01395"/>
    </source>
</evidence>
<feature type="compositionally biased region" description="Basic and acidic residues" evidence="8">
    <location>
        <begin position="179"/>
        <end position="190"/>
    </location>
</feature>
<dbReference type="PANTHER" id="PTHR42995">
    <property type="entry name" value="ACETYL-COENZYME A CARBOXYLASE CARBOXYL TRANSFERASE SUBUNIT BETA, CHLOROPLASTIC"/>
    <property type="match status" value="1"/>
</dbReference>
<dbReference type="PANTHER" id="PTHR42995:SF5">
    <property type="entry name" value="ACETYL-COENZYME A CARBOXYLASE CARBOXYL TRANSFERASE SUBUNIT BETA, CHLOROPLASTIC"/>
    <property type="match status" value="1"/>
</dbReference>
<keyword evidence="10" id="KW-0150">Chloroplast</keyword>
<organism evidence="10">
    <name type="scientific">Oenothera villaricae</name>
    <name type="common">Evening primrose</name>
    <dbReference type="NCBI Taxonomy" id="3941"/>
    <lineage>
        <taxon>Eukaryota</taxon>
        <taxon>Viridiplantae</taxon>
        <taxon>Streptophyta</taxon>
        <taxon>Embryophyta</taxon>
        <taxon>Tracheophyta</taxon>
        <taxon>Spermatophyta</taxon>
        <taxon>Magnoliopsida</taxon>
        <taxon>eudicotyledons</taxon>
        <taxon>Gunneridae</taxon>
        <taxon>Pentapetalae</taxon>
        <taxon>rosids</taxon>
        <taxon>malvids</taxon>
        <taxon>Myrtales</taxon>
        <taxon>Onagraceae</taxon>
        <taxon>Onagroideae</taxon>
        <taxon>Onagreae</taxon>
        <taxon>Oenothera</taxon>
    </lineage>
</organism>
<comment type="function">
    <text evidence="7">Component of the acetyl coenzyme A carboxylase (ACC) complex. Biotin carboxylase (BC) catalyzes the carboxylation of biotin on its carrier protein (BCCP) and then the CO(2) group is transferred by the transcarboxylase to acetyl-CoA to form malonyl-CoA.</text>
</comment>
<reference evidence="10" key="1">
    <citation type="journal article" date="2008" name="Nucleic Acids Res.">
        <title>The complete nucleotide sequences of the five genetically distinct plastid genomes of Oenothera, subsection Oenothera: I. sequence evaluation and plastome evolution.</title>
        <authorList>
            <person name="Greiner S."/>
            <person name="Wang X."/>
            <person name="Rauwolf U."/>
            <person name="Silber M.V."/>
            <person name="Mayer K."/>
            <person name="Meurer J."/>
            <person name="Haberer G."/>
            <person name="Herrmann R.G."/>
        </authorList>
    </citation>
    <scope>NUCLEOTIDE SEQUENCE</scope>
</reference>
<keyword evidence="2 7" id="KW-0808">Transferase</keyword>
<dbReference type="Pfam" id="PF01039">
    <property type="entry name" value="Carboxyl_trans"/>
    <property type="match status" value="1"/>
</dbReference>
<keyword evidence="3 7" id="KW-0547">Nucleotide-binding</keyword>
<evidence type="ECO:0000313" key="11">
    <source>
        <dbReference type="EMBL" id="ANI87013.1"/>
    </source>
</evidence>
<keyword evidence="5 7" id="KW-0862">Zinc</keyword>
<evidence type="ECO:0000256" key="5">
    <source>
        <dbReference type="ARBA" id="ARBA00022833"/>
    </source>
</evidence>
<sequence length="495" mass="56512">MDDLIFPYDDEEDERKDKKEPQKDKQKDKKESQKDKDGKDKQKEKKESQKDKDGQDPLESTTPKRRKKKTQEDKEDLQGDNKPYLEGDNTPHQEDNEDLQGDNKPYLEGNNKPHQEDKEDLEGNNKPHQEDKDEDEDKDGEDPLDPMKPTKPEGPQNAQNPQNDEEAEEPLEDNEDNKEEPRQDKHKEPFWKPWFRERELVAAQSRDTDPDSEASLKSNYADLWVHCKHCSGFNYKKIFKSKRNVCEKCGSHLKLHSSDRIDLLLDAKTWAAMHEGLLSLDPIEFHSEKDPYKGRVASYKRETGLSEAAQTGLGYLKTIALSIGLMDFQFMGGSMGSVVGERIARSVEYANNQFLPLLLVCASGGARMQEGSVSLMQMAKISSSLSNYQFTRTGFFLALLTSPTTGGVTASFGMLGDIIFAEPNAYIAFAGKRVIEQTLNIQLPEGSQTAEYLFDKGLFDKIVPRNPFKRSLRELFNFHDFFTLNSKVITIYNYL</sequence>
<feature type="region of interest" description="Disordered" evidence="8">
    <location>
        <begin position="1"/>
        <end position="190"/>
    </location>
</feature>
<evidence type="ECO:0000313" key="10">
    <source>
        <dbReference type="EMBL" id="ABW99115.2"/>
    </source>
</evidence>
<keyword evidence="7" id="KW-0275">Fatty acid biosynthesis</keyword>
<dbReference type="EC" id="2.1.3.15" evidence="7"/>
<dbReference type="InterPro" id="IPR011762">
    <property type="entry name" value="COA_CT_N"/>
</dbReference>
<dbReference type="EMBL" id="KX118606">
    <property type="protein sequence ID" value="ANI87013.1"/>
    <property type="molecule type" value="Genomic_DNA"/>
</dbReference>
<proteinExistence type="inferred from homology"/>
<evidence type="ECO:0000259" key="9">
    <source>
        <dbReference type="PROSITE" id="PS50980"/>
    </source>
</evidence>
<feature type="compositionally biased region" description="Basic and acidic residues" evidence="8">
    <location>
        <begin position="15"/>
        <end position="55"/>
    </location>
</feature>
<dbReference type="GO" id="GO:0009317">
    <property type="term" value="C:acetyl-CoA carboxylase complex"/>
    <property type="evidence" value="ECO:0007669"/>
    <property type="project" value="InterPro"/>
</dbReference>
<comment type="similarity">
    <text evidence="7">Belongs to the AccD/PCCB family.</text>
</comment>
<feature type="binding site" evidence="7">
    <location>
        <position position="227"/>
    </location>
    <ligand>
        <name>Zn(2+)</name>
        <dbReference type="ChEBI" id="CHEBI:29105"/>
    </ligand>
</feature>
<evidence type="ECO:0000256" key="3">
    <source>
        <dbReference type="ARBA" id="ARBA00022741"/>
    </source>
</evidence>
<dbReference type="GeneID" id="32982259"/>
<evidence type="ECO:0000256" key="1">
    <source>
        <dbReference type="ARBA" id="ARBA00011842"/>
    </source>
</evidence>
<dbReference type="AlphaFoldDB" id="A8WF01"/>
<keyword evidence="7" id="KW-0443">Lipid metabolism</keyword>
<evidence type="ECO:0000256" key="6">
    <source>
        <dbReference type="ARBA" id="ARBA00022840"/>
    </source>
</evidence>
<dbReference type="InterPro" id="IPR029045">
    <property type="entry name" value="ClpP/crotonase-like_dom_sf"/>
</dbReference>
<feature type="compositionally biased region" description="Acidic residues" evidence="8">
    <location>
        <begin position="163"/>
        <end position="178"/>
    </location>
</feature>
<comment type="subunit">
    <text evidence="1">Acetyl-CoA carboxylase is a heterohexamer composed of biotin carboxyl carrier protein, biotin carboxylase and 2 subunits each of ACCase subunit alpha and ACCase plastid-coded subunit beta (accD).</text>
</comment>
<feature type="domain" description="CoA carboxyltransferase N-terminal" evidence="9">
    <location>
        <begin position="223"/>
        <end position="494"/>
    </location>
</feature>
<dbReference type="UniPathway" id="UPA00655">
    <property type="reaction ID" value="UER00711"/>
</dbReference>
<feature type="compositionally biased region" description="Acidic residues" evidence="8">
    <location>
        <begin position="1"/>
        <end position="14"/>
    </location>
</feature>
<comment type="catalytic activity">
    <reaction evidence="7">
        <text>N(6)-carboxybiotinyl-L-lysyl-[protein] + acetyl-CoA = N(6)-biotinyl-L-lysyl-[protein] + malonyl-CoA</text>
        <dbReference type="Rhea" id="RHEA:54728"/>
        <dbReference type="Rhea" id="RHEA-COMP:10505"/>
        <dbReference type="Rhea" id="RHEA-COMP:10506"/>
        <dbReference type="ChEBI" id="CHEBI:57288"/>
        <dbReference type="ChEBI" id="CHEBI:57384"/>
        <dbReference type="ChEBI" id="CHEBI:83144"/>
        <dbReference type="ChEBI" id="CHEBI:83145"/>
        <dbReference type="EC" id="2.1.3.15"/>
    </reaction>
</comment>
<dbReference type="GO" id="GO:2001295">
    <property type="term" value="P:malonyl-CoA biosynthetic process"/>
    <property type="evidence" value="ECO:0007669"/>
    <property type="project" value="UniProtKB-UniRule"/>
</dbReference>
<dbReference type="SUPFAM" id="SSF52096">
    <property type="entry name" value="ClpP/crotonase"/>
    <property type="match status" value="1"/>
</dbReference>
<dbReference type="GO" id="GO:0009570">
    <property type="term" value="C:chloroplast stroma"/>
    <property type="evidence" value="ECO:0007669"/>
    <property type="project" value="UniProtKB-SubCell"/>
</dbReference>
<dbReference type="InterPro" id="IPR034733">
    <property type="entry name" value="AcCoA_carboxyl_beta"/>
</dbReference>
<dbReference type="HAMAP" id="MF_01395">
    <property type="entry name" value="AcetylCoA_CT_beta"/>
    <property type="match status" value="1"/>
</dbReference>
<dbReference type="GO" id="GO:0006633">
    <property type="term" value="P:fatty acid biosynthetic process"/>
    <property type="evidence" value="ECO:0007669"/>
    <property type="project" value="UniProtKB-KW"/>
</dbReference>
<feature type="binding site" evidence="7">
    <location>
        <position position="249"/>
    </location>
    <ligand>
        <name>Zn(2+)</name>
        <dbReference type="ChEBI" id="CHEBI:29105"/>
    </ligand>
</feature>
<dbReference type="GO" id="GO:0003989">
    <property type="term" value="F:acetyl-CoA carboxylase activity"/>
    <property type="evidence" value="ECO:0007669"/>
    <property type="project" value="InterPro"/>
</dbReference>
<geneLocation type="chloroplast" evidence="10"/>
<feature type="compositionally biased region" description="Basic and acidic residues" evidence="8">
    <location>
        <begin position="70"/>
        <end position="94"/>
    </location>
</feature>
<comment type="subunit">
    <text evidence="7">Acetyl-CoA carboxylase is a heterohexamer composed of biotin carboxyl carrier protein, biotin carboxylase and two subunits each of ACCase subunit alpha and ACCase plastid-coded subunit beta (accD).</text>
</comment>
<dbReference type="Gene3D" id="3.90.226.10">
    <property type="entry name" value="2-enoyl-CoA Hydratase, Chain A, domain 1"/>
    <property type="match status" value="1"/>
</dbReference>
<protein>
    <recommendedName>
        <fullName evidence="7">Acetyl-coenzyme A carboxylase carboxyl transferase subunit beta, chloroplastic</fullName>
        <shortName evidence="7">ACCase subunit beta</shortName>
        <shortName evidence="7">Acetyl-CoA carboxylase carboxyltransferase subunit beta</shortName>
        <ecNumber evidence="7">2.1.3.15</ecNumber>
    </recommendedName>
</protein>
<keyword evidence="4 7" id="KW-0863">Zinc-finger</keyword>
<comment type="pathway">
    <text evidence="7">Lipid metabolism; malonyl-CoA biosynthesis; malonyl-CoA from acetyl-CoA: step 1/1.</text>
</comment>
<feature type="zinc finger region" description="C4-type" evidence="7">
    <location>
        <begin position="227"/>
        <end position="249"/>
    </location>
</feature>
<dbReference type="GO" id="GO:0008270">
    <property type="term" value="F:zinc ion binding"/>
    <property type="evidence" value="ECO:0007669"/>
    <property type="project" value="UniProtKB-UniRule"/>
</dbReference>
<keyword evidence="7" id="KW-0444">Lipid biosynthesis</keyword>
<reference evidence="10" key="2">
    <citation type="submission" date="2015-08" db="EMBL/GenBank/DDBJ databases">
        <authorList>
            <person name="Babu N.S."/>
            <person name="Beckwith C.J."/>
            <person name="Beseler K.G."/>
            <person name="Brison A."/>
            <person name="Carone J.V."/>
            <person name="Caskin T.P."/>
            <person name="Diamond M."/>
            <person name="Durham M.E."/>
            <person name="Foxe J.M."/>
            <person name="Go M."/>
            <person name="Henderson B.A."/>
            <person name="Jones I.B."/>
            <person name="McGettigan J.A."/>
            <person name="Micheletti S.J."/>
            <person name="Nasrallah M.E."/>
            <person name="Ortiz D."/>
            <person name="Piller C.R."/>
            <person name="Privatt S.R."/>
            <person name="Schneider S.L."/>
            <person name="Sharp S."/>
            <person name="Smith T.C."/>
            <person name="Stanton J.D."/>
            <person name="Ullery H.E."/>
            <person name="Wilson R.J."/>
            <person name="Serrano M.G."/>
            <person name="Buck G."/>
            <person name="Lee V."/>
            <person name="Wang Y."/>
            <person name="Carvalho R."/>
            <person name="Voegtly L."/>
            <person name="Shi R."/>
            <person name="Duckworth R."/>
            <person name="Johnson A."/>
            <person name="Loviza R."/>
            <person name="Walstead R."/>
            <person name="Shah Z."/>
            <person name="Kiflezghi M."/>
            <person name="Wade K."/>
            <person name="Ball S.L."/>
            <person name="Bradley K.W."/>
            <person name="Asai D.J."/>
            <person name="Bowman C.A."/>
            <person name="Russell D.A."/>
            <person name="Pope W.H."/>
            <person name="Jacobs-Sera D."/>
            <person name="Hendrix R.W."/>
            <person name="Hatfull G.F."/>
        </authorList>
    </citation>
    <scope>NUCLEOTIDE SEQUENCE</scope>
</reference>
<dbReference type="RefSeq" id="YP_009262436.1">
    <property type="nucleotide sequence ID" value="NC_030532.1"/>
</dbReference>
<dbReference type="PROSITE" id="PS50980">
    <property type="entry name" value="COA_CT_NTER"/>
    <property type="match status" value="1"/>
</dbReference>
<comment type="cofactor">
    <cofactor evidence="7">
        <name>Zn(2+)</name>
        <dbReference type="ChEBI" id="CHEBI:29105"/>
    </cofactor>
    <text evidence="7">Binds 1 zinc ion per subunit.</text>
</comment>
<feature type="binding site" evidence="7">
    <location>
        <position position="246"/>
    </location>
    <ligand>
        <name>Zn(2+)</name>
        <dbReference type="ChEBI" id="CHEBI:29105"/>
    </ligand>
</feature>
<accession>A8WF01</accession>
<gene>
    <name evidence="7 10" type="primary">accD</name>
</gene>
<dbReference type="EMBL" id="EU255778">
    <property type="protein sequence ID" value="ABW99115.2"/>
    <property type="molecule type" value="Genomic_DNA"/>
</dbReference>
<keyword evidence="10" id="KW-0934">Plastid</keyword>
<dbReference type="GO" id="GO:0016743">
    <property type="term" value="F:carboxyl- or carbamoyltransferase activity"/>
    <property type="evidence" value="ECO:0007669"/>
    <property type="project" value="UniProtKB-UniRule"/>
</dbReference>
<feature type="binding site" evidence="7">
    <location>
        <position position="230"/>
    </location>
    <ligand>
        <name>Zn(2+)</name>
        <dbReference type="ChEBI" id="CHEBI:29105"/>
    </ligand>
</feature>
<evidence type="ECO:0000256" key="2">
    <source>
        <dbReference type="ARBA" id="ARBA00022679"/>
    </source>
</evidence>
<keyword evidence="7" id="KW-0276">Fatty acid metabolism</keyword>
<keyword evidence="7" id="KW-0479">Metal-binding</keyword>
<dbReference type="GO" id="GO:0005524">
    <property type="term" value="F:ATP binding"/>
    <property type="evidence" value="ECO:0007669"/>
    <property type="project" value="UniProtKB-KW"/>
</dbReference>
<dbReference type="InterPro" id="IPR000438">
    <property type="entry name" value="Acetyl_CoA_COase_Trfase_b_su"/>
</dbReference>
<reference evidence="11" key="3">
    <citation type="submission" date="2016-04" db="EMBL/GenBank/DDBJ databases">
        <authorList>
            <person name="Evans L.H."/>
            <person name="Alamgir A."/>
            <person name="Owens N."/>
            <person name="Weber N.D."/>
            <person name="Virtaneva K."/>
            <person name="Barbian K."/>
            <person name="Babar A."/>
            <person name="Rosenke K."/>
        </authorList>
    </citation>
    <scope>NUCLEOTIDE SEQUENCE</scope>
    <source>
        <strain evidence="11">Berteriana Schwemmle</strain>
    </source>
</reference>
<feature type="compositionally biased region" description="Basic and acidic residues" evidence="8">
    <location>
        <begin position="111"/>
        <end position="131"/>
    </location>
</feature>
<comment type="subcellular location">
    <subcellularLocation>
        <location evidence="7">Plastid</location>
        <location evidence="7">Chloroplast stroma</location>
    </subcellularLocation>
</comment>
<evidence type="ECO:0000256" key="8">
    <source>
        <dbReference type="SAM" id="MobiDB-lite"/>
    </source>
</evidence>
<keyword evidence="6 7" id="KW-0067">ATP-binding</keyword>
<evidence type="ECO:0000256" key="4">
    <source>
        <dbReference type="ARBA" id="ARBA00022771"/>
    </source>
</evidence>
<feature type="compositionally biased region" description="Acidic residues" evidence="8">
    <location>
        <begin position="132"/>
        <end position="144"/>
    </location>
</feature>